<evidence type="ECO:0000313" key="11">
    <source>
        <dbReference type="Proteomes" id="UP000251571"/>
    </source>
</evidence>
<dbReference type="Pfam" id="PF03453">
    <property type="entry name" value="MoeA_N"/>
    <property type="match status" value="1"/>
</dbReference>
<dbReference type="Gene3D" id="2.170.190.11">
    <property type="entry name" value="Molybdopterin biosynthesis moea protein, domain 3"/>
    <property type="match status" value="1"/>
</dbReference>
<evidence type="ECO:0000313" key="8">
    <source>
        <dbReference type="EMBL" id="PWJ20397.1"/>
    </source>
</evidence>
<dbReference type="Gene3D" id="2.40.340.10">
    <property type="entry name" value="MoeA, C-terminal, domain IV"/>
    <property type="match status" value="1"/>
</dbReference>
<protein>
    <recommendedName>
        <fullName evidence="6">Molybdopterin molybdenumtransferase</fullName>
        <ecNumber evidence="6">2.10.1.1</ecNumber>
    </recommendedName>
</protein>
<dbReference type="SMART" id="SM00852">
    <property type="entry name" value="MoCF_biosynth"/>
    <property type="match status" value="1"/>
</dbReference>
<reference evidence="9 11" key="1">
    <citation type="submission" date="2016-10" db="EMBL/GenBank/DDBJ databases">
        <authorList>
            <person name="Cai Z."/>
        </authorList>
    </citation>
    <scope>NUCLEOTIDE SEQUENCE [LARGE SCALE GENOMIC DNA]</scope>
    <source>
        <strain evidence="9 11">DSM 25227</strain>
    </source>
</reference>
<dbReference type="InterPro" id="IPR005110">
    <property type="entry name" value="MoeA_linker/N"/>
</dbReference>
<keyword evidence="6 9" id="KW-0808">Transferase</keyword>
<evidence type="ECO:0000313" key="9">
    <source>
        <dbReference type="EMBL" id="SSA44466.1"/>
    </source>
</evidence>
<comment type="cofactor">
    <cofactor evidence="6">
        <name>Mg(2+)</name>
        <dbReference type="ChEBI" id="CHEBI:18420"/>
    </cofactor>
</comment>
<dbReference type="SUPFAM" id="SSF63867">
    <property type="entry name" value="MoeA C-terminal domain-like"/>
    <property type="match status" value="1"/>
</dbReference>
<reference evidence="8 10" key="2">
    <citation type="submission" date="2018-03" db="EMBL/GenBank/DDBJ databases">
        <title>Genomic Encyclopedia of Archaeal and Bacterial Type Strains, Phase II (KMG-II): from individual species to whole genera.</title>
        <authorList>
            <person name="Goeker M."/>
        </authorList>
    </citation>
    <scope>NUCLEOTIDE SEQUENCE [LARGE SCALE GENOMIC DNA]</scope>
    <source>
        <strain evidence="8 10">DSM 25227</strain>
    </source>
</reference>
<organism evidence="9 11">
    <name type="scientific">Jannaschia seohaensis</name>
    <dbReference type="NCBI Taxonomy" id="475081"/>
    <lineage>
        <taxon>Bacteria</taxon>
        <taxon>Pseudomonadati</taxon>
        <taxon>Pseudomonadota</taxon>
        <taxon>Alphaproteobacteria</taxon>
        <taxon>Rhodobacterales</taxon>
        <taxon>Roseobacteraceae</taxon>
        <taxon>Jannaschia</taxon>
    </lineage>
</organism>
<dbReference type="InterPro" id="IPR005111">
    <property type="entry name" value="MoeA_C_domain_IV"/>
</dbReference>
<keyword evidence="6" id="KW-0479">Metal-binding</keyword>
<comment type="pathway">
    <text evidence="2 6">Cofactor biosynthesis; molybdopterin biosynthesis.</text>
</comment>
<evidence type="ECO:0000256" key="5">
    <source>
        <dbReference type="ARBA" id="ARBA00047317"/>
    </source>
</evidence>
<dbReference type="Proteomes" id="UP000245839">
    <property type="component" value="Unassembled WGS sequence"/>
</dbReference>
<proteinExistence type="inferred from homology"/>
<dbReference type="InterPro" id="IPR036135">
    <property type="entry name" value="MoeA_linker/N_sf"/>
</dbReference>
<dbReference type="GO" id="GO:0006777">
    <property type="term" value="P:Mo-molybdopterin cofactor biosynthetic process"/>
    <property type="evidence" value="ECO:0007669"/>
    <property type="project" value="UniProtKB-UniRule"/>
</dbReference>
<comment type="function">
    <text evidence="1 6">Catalyzes the insertion of molybdate into adenylated molybdopterin with the concomitant release of AMP.</text>
</comment>
<keyword evidence="4 6" id="KW-0501">Molybdenum cofactor biosynthesis</keyword>
<dbReference type="AlphaFoldDB" id="A0A2Y9AK96"/>
<evidence type="ECO:0000313" key="10">
    <source>
        <dbReference type="Proteomes" id="UP000245839"/>
    </source>
</evidence>
<dbReference type="PANTHER" id="PTHR10192:SF5">
    <property type="entry name" value="GEPHYRIN"/>
    <property type="match status" value="1"/>
</dbReference>
<dbReference type="Gene3D" id="3.40.980.10">
    <property type="entry name" value="MoaB/Mog-like domain"/>
    <property type="match status" value="1"/>
</dbReference>
<feature type="domain" description="MoaB/Mog" evidence="7">
    <location>
        <begin position="173"/>
        <end position="310"/>
    </location>
</feature>
<dbReference type="RefSeq" id="WP_109563988.1">
    <property type="nucleotide sequence ID" value="NZ_QGDJ01000003.1"/>
</dbReference>
<keyword evidence="10" id="KW-1185">Reference proteome</keyword>
<dbReference type="UniPathway" id="UPA00344"/>
<dbReference type="Pfam" id="PF00994">
    <property type="entry name" value="MoCF_biosynth"/>
    <property type="match status" value="1"/>
</dbReference>
<dbReference type="InterPro" id="IPR001453">
    <property type="entry name" value="MoaB/Mog_dom"/>
</dbReference>
<dbReference type="Gene3D" id="3.90.105.10">
    <property type="entry name" value="Molybdopterin biosynthesis moea protein, domain 2"/>
    <property type="match status" value="1"/>
</dbReference>
<evidence type="ECO:0000256" key="1">
    <source>
        <dbReference type="ARBA" id="ARBA00002901"/>
    </source>
</evidence>
<name>A0A2Y9AK96_9RHOB</name>
<dbReference type="InterPro" id="IPR036425">
    <property type="entry name" value="MoaB/Mog-like_dom_sf"/>
</dbReference>
<dbReference type="EMBL" id="UETC01000003">
    <property type="protein sequence ID" value="SSA44466.1"/>
    <property type="molecule type" value="Genomic_DNA"/>
</dbReference>
<dbReference type="GO" id="GO:0061599">
    <property type="term" value="F:molybdopterin molybdotransferase activity"/>
    <property type="evidence" value="ECO:0007669"/>
    <property type="project" value="UniProtKB-UniRule"/>
</dbReference>
<evidence type="ECO:0000259" key="7">
    <source>
        <dbReference type="SMART" id="SM00852"/>
    </source>
</evidence>
<accession>A0A2Y9AK96</accession>
<dbReference type="EMBL" id="QGDJ01000003">
    <property type="protein sequence ID" value="PWJ20397.1"/>
    <property type="molecule type" value="Genomic_DNA"/>
</dbReference>
<keyword evidence="6" id="KW-0500">Molybdenum</keyword>
<dbReference type="GO" id="GO:0005829">
    <property type="term" value="C:cytosol"/>
    <property type="evidence" value="ECO:0007669"/>
    <property type="project" value="TreeGrafter"/>
</dbReference>
<dbReference type="SUPFAM" id="SSF63882">
    <property type="entry name" value="MoeA N-terminal region -like"/>
    <property type="match status" value="1"/>
</dbReference>
<dbReference type="SUPFAM" id="SSF53218">
    <property type="entry name" value="Molybdenum cofactor biosynthesis proteins"/>
    <property type="match status" value="1"/>
</dbReference>
<evidence type="ECO:0000256" key="6">
    <source>
        <dbReference type="RuleBase" id="RU365090"/>
    </source>
</evidence>
<gene>
    <name evidence="8" type="ORF">BCF38_103214</name>
    <name evidence="9" type="ORF">SAMN05421539_103214</name>
</gene>
<dbReference type="GO" id="GO:0046872">
    <property type="term" value="F:metal ion binding"/>
    <property type="evidence" value="ECO:0007669"/>
    <property type="project" value="UniProtKB-UniRule"/>
</dbReference>
<dbReference type="InterPro" id="IPR038987">
    <property type="entry name" value="MoeA-like"/>
</dbReference>
<dbReference type="OrthoDB" id="9804758at2"/>
<sequence>MISVAEARAHLLSMVQRLDAEEVPLREAASRLLAGPVEARQTQPPFAASAMDGYAVSGPPPAPGTAFEIVGEAAAGHPYEGSVAPGQAVRIFTGAPLPKGADRVVIQEDMTREGDRATVTQDPGPSTHIRPAGGDFAAGTEFASDSPLGARGIALLAAMGHARLPVIRRPVIAILMTGDELRPPGAALDPGEITASNGYGLAAMVEAHGAEARLLPIARDTEESLAQAIDLAQGVDLLLTVGGASVGDHDLVAGALAKAGMDPVFHRVAMRPGKPLMAGRLGEMAVVGLPGNPVSAMVCARIFILPMLHRMLGLPQEGPPVERPLANDVPANGPRQHYMRAERLPDGSVRVADRQDSSLLSVLARADTLVIRPPHAPAAVTGALVPTVNLSDETRQS</sequence>
<dbReference type="EC" id="2.10.1.1" evidence="6"/>
<dbReference type="NCBIfam" id="TIGR00177">
    <property type="entry name" value="molyb_syn"/>
    <property type="match status" value="1"/>
</dbReference>
<evidence type="ECO:0000256" key="2">
    <source>
        <dbReference type="ARBA" id="ARBA00005046"/>
    </source>
</evidence>
<keyword evidence="6" id="KW-0460">Magnesium</keyword>
<dbReference type="CDD" id="cd00887">
    <property type="entry name" value="MoeA"/>
    <property type="match status" value="1"/>
</dbReference>
<evidence type="ECO:0000256" key="3">
    <source>
        <dbReference type="ARBA" id="ARBA00010763"/>
    </source>
</evidence>
<dbReference type="Pfam" id="PF03454">
    <property type="entry name" value="MoeA_C"/>
    <property type="match status" value="1"/>
</dbReference>
<dbReference type="Proteomes" id="UP000251571">
    <property type="component" value="Unassembled WGS sequence"/>
</dbReference>
<comment type="catalytic activity">
    <reaction evidence="5">
        <text>adenylyl-molybdopterin + molybdate = Mo-molybdopterin + AMP + H(+)</text>
        <dbReference type="Rhea" id="RHEA:35047"/>
        <dbReference type="ChEBI" id="CHEBI:15378"/>
        <dbReference type="ChEBI" id="CHEBI:36264"/>
        <dbReference type="ChEBI" id="CHEBI:62727"/>
        <dbReference type="ChEBI" id="CHEBI:71302"/>
        <dbReference type="ChEBI" id="CHEBI:456215"/>
        <dbReference type="EC" id="2.10.1.1"/>
    </reaction>
</comment>
<dbReference type="InterPro" id="IPR036688">
    <property type="entry name" value="MoeA_C_domain_IV_sf"/>
</dbReference>
<evidence type="ECO:0000256" key="4">
    <source>
        <dbReference type="ARBA" id="ARBA00023150"/>
    </source>
</evidence>
<comment type="similarity">
    <text evidence="3 6">Belongs to the MoeA family.</text>
</comment>
<dbReference type="PANTHER" id="PTHR10192">
    <property type="entry name" value="MOLYBDOPTERIN BIOSYNTHESIS PROTEIN"/>
    <property type="match status" value="1"/>
</dbReference>